<dbReference type="AlphaFoldDB" id="A0AAF0Y9G5"/>
<evidence type="ECO:0000256" key="1">
    <source>
        <dbReference type="ARBA" id="ARBA00001311"/>
    </source>
</evidence>
<feature type="active site" description="Charge relay system" evidence="5">
    <location>
        <position position="213"/>
    </location>
</feature>
<gene>
    <name evidence="8" type="primary">amdS_0</name>
    <name evidence="8" type="ORF">LOC62_04G005968</name>
</gene>
<evidence type="ECO:0000256" key="6">
    <source>
        <dbReference type="PIRSR" id="PIRSR001221-2"/>
    </source>
</evidence>
<feature type="binding site" evidence="6">
    <location>
        <begin position="234"/>
        <end position="237"/>
    </location>
    <ligand>
        <name>substrate</name>
    </ligand>
</feature>
<comment type="similarity">
    <text evidence="2">Belongs to the amidase family.</text>
</comment>
<comment type="catalytic activity">
    <reaction evidence="1">
        <text>a monocarboxylic acid amide + H2O = a monocarboxylate + NH4(+)</text>
        <dbReference type="Rhea" id="RHEA:12020"/>
        <dbReference type="ChEBI" id="CHEBI:15377"/>
        <dbReference type="ChEBI" id="CHEBI:28938"/>
        <dbReference type="ChEBI" id="CHEBI:35757"/>
        <dbReference type="ChEBI" id="CHEBI:83628"/>
        <dbReference type="EC" id="3.5.1.4"/>
    </reaction>
</comment>
<dbReference type="Gene3D" id="3.90.1300.10">
    <property type="entry name" value="Amidase signature (AS) domain"/>
    <property type="match status" value="1"/>
</dbReference>
<dbReference type="PROSITE" id="PS00571">
    <property type="entry name" value="AMIDASES"/>
    <property type="match status" value="1"/>
</dbReference>
<name>A0AAF0Y9G5_9TREE</name>
<dbReference type="RefSeq" id="XP_062628512.1">
    <property type="nucleotide sequence ID" value="XM_062772528.1"/>
</dbReference>
<feature type="binding site" evidence="6">
    <location>
        <position position="213"/>
    </location>
    <ligand>
        <name>substrate</name>
    </ligand>
</feature>
<dbReference type="PANTHER" id="PTHR46072">
    <property type="entry name" value="AMIDASE-RELATED-RELATED"/>
    <property type="match status" value="1"/>
</dbReference>
<dbReference type="GO" id="GO:0004040">
    <property type="term" value="F:amidase activity"/>
    <property type="evidence" value="ECO:0007669"/>
    <property type="project" value="UniProtKB-EC"/>
</dbReference>
<accession>A0AAF0Y9G5</accession>
<evidence type="ECO:0000256" key="3">
    <source>
        <dbReference type="ARBA" id="ARBA00012922"/>
    </source>
</evidence>
<dbReference type="EMBL" id="CP086717">
    <property type="protein sequence ID" value="WOO82480.1"/>
    <property type="molecule type" value="Genomic_DNA"/>
</dbReference>
<dbReference type="Proteomes" id="UP000827549">
    <property type="component" value="Chromosome 4"/>
</dbReference>
<evidence type="ECO:0000313" key="8">
    <source>
        <dbReference type="EMBL" id="WOO82480.1"/>
    </source>
</evidence>
<feature type="active site" description="Acyl-ester intermediate" evidence="5">
    <location>
        <position position="237"/>
    </location>
</feature>
<evidence type="ECO:0000256" key="4">
    <source>
        <dbReference type="ARBA" id="ARBA00022801"/>
    </source>
</evidence>
<dbReference type="Pfam" id="PF01425">
    <property type="entry name" value="Amidase"/>
    <property type="match status" value="1"/>
</dbReference>
<dbReference type="InterPro" id="IPR036928">
    <property type="entry name" value="AS_sf"/>
</dbReference>
<evidence type="ECO:0000313" key="9">
    <source>
        <dbReference type="Proteomes" id="UP000827549"/>
    </source>
</evidence>
<dbReference type="GeneID" id="87809195"/>
<evidence type="ECO:0000256" key="5">
    <source>
        <dbReference type="PIRSR" id="PIRSR001221-1"/>
    </source>
</evidence>
<reference evidence="8" key="1">
    <citation type="submission" date="2023-10" db="EMBL/GenBank/DDBJ databases">
        <authorList>
            <person name="Noh H."/>
        </authorList>
    </citation>
    <scope>NUCLEOTIDE SEQUENCE</scope>
    <source>
        <strain evidence="8">DUCC4014</strain>
    </source>
</reference>
<keyword evidence="9" id="KW-1185">Reference proteome</keyword>
<feature type="active site" description="Charge relay system" evidence="5">
    <location>
        <position position="138"/>
    </location>
</feature>
<organism evidence="8 9">
    <name type="scientific">Vanrija pseudolonga</name>
    <dbReference type="NCBI Taxonomy" id="143232"/>
    <lineage>
        <taxon>Eukaryota</taxon>
        <taxon>Fungi</taxon>
        <taxon>Dikarya</taxon>
        <taxon>Basidiomycota</taxon>
        <taxon>Agaricomycotina</taxon>
        <taxon>Tremellomycetes</taxon>
        <taxon>Trichosporonales</taxon>
        <taxon>Trichosporonaceae</taxon>
        <taxon>Vanrija</taxon>
    </lineage>
</organism>
<sequence length="563" mass="60402">MTSTTAAATTWQARAETKQAAREALLPADTILPPGLVTDQTTDVTAIPRTSGLLSAHELEITESETPAILAKLASGEWTSEAVTRAFCRRASIAHQLTNCLTEIFFDKGIARAKALDEEFKRTGKARGPLHGLPVSLKEQIGVAGVERSFGFVGFIGRVAEVDSALVEILLAQGAIPYCATNIAQGLFFGEAVNNVFGETVNPYNRKLTPGGSSGGEGALLALRGSPLGVGSDIGGSVRIPAGHCGLYSLRPSYQRIPYEGTCNSQEGQDSIRSVLGPMSTSLGAVKTLFKSVLDAQPWRLDPQVLRQGWREEGYALADHGHDQGLVFGMMWDDGSVRPAPPYARAMTEVKAALEAAGHKVVDFVPYEAAEGTAIMYESFGGDGMRDLFDTLALSGEPRVGPQADQPQGTELTITQWWSLHARKGRWLKGQLDAWNATSKTTGTGRAVDAIICPVAGGPAQVLRTPQYHTYTHWCNVADFPAVAIPVTRVDPALDPKVERSDYHGDMDKHFWEQYDPQVYANSPIGLQVVAQKGEDEAVLAMAEIVDNALKAHRAAHGTTDPS</sequence>
<keyword evidence="4" id="KW-0378">Hydrolase</keyword>
<dbReference type="EC" id="3.5.1.4" evidence="3"/>
<dbReference type="PIRSF" id="PIRSF001221">
    <property type="entry name" value="Amidase_fungi"/>
    <property type="match status" value="1"/>
</dbReference>
<proteinExistence type="inferred from homology"/>
<feature type="domain" description="Amidase" evidence="7">
    <location>
        <begin position="83"/>
        <end position="540"/>
    </location>
</feature>
<dbReference type="InterPro" id="IPR020556">
    <property type="entry name" value="Amidase_CS"/>
</dbReference>
<evidence type="ECO:0000256" key="2">
    <source>
        <dbReference type="ARBA" id="ARBA00009199"/>
    </source>
</evidence>
<dbReference type="InterPro" id="IPR023631">
    <property type="entry name" value="Amidase_dom"/>
</dbReference>
<evidence type="ECO:0000259" key="7">
    <source>
        <dbReference type="Pfam" id="PF01425"/>
    </source>
</evidence>
<feature type="binding site" evidence="6">
    <location>
        <position position="187"/>
    </location>
    <ligand>
        <name>substrate</name>
    </ligand>
</feature>
<dbReference type="SUPFAM" id="SSF75304">
    <property type="entry name" value="Amidase signature (AS) enzymes"/>
    <property type="match status" value="1"/>
</dbReference>
<protein>
    <recommendedName>
        <fullName evidence="3">amidase</fullName>
        <ecNumber evidence="3">3.5.1.4</ecNumber>
    </recommendedName>
</protein>